<evidence type="ECO:0000313" key="2">
    <source>
        <dbReference type="EMBL" id="USJ19542.1"/>
    </source>
</evidence>
<dbReference type="RefSeq" id="WP_153925006.1">
    <property type="nucleotide sequence ID" value="NZ_CP086395.1"/>
</dbReference>
<evidence type="ECO:0000313" key="3">
    <source>
        <dbReference type="Proteomes" id="UP001056730"/>
    </source>
</evidence>
<reference evidence="2" key="1">
    <citation type="journal article" date="2022" name="Front. Microbiol.">
        <title>Feed Insects as a Reservoir of Granadaene-Producing Lactococci.</title>
        <authorList>
            <person name="Neuzil-Bunesova V."/>
            <person name="Ramirez Garcia A."/>
            <person name="Modrackova N."/>
            <person name="Makovska M."/>
            <person name="Sabolova M."/>
            <person name="Sproer C."/>
            <person name="Bunk B."/>
            <person name="Blom J."/>
            <person name="Schwab C."/>
        </authorList>
    </citation>
    <scope>NUCLEOTIDE SEQUENCE</scope>
    <source>
        <strain evidence="2">I4/6O</strain>
    </source>
</reference>
<evidence type="ECO:0000256" key="1">
    <source>
        <dbReference type="SAM" id="Coils"/>
    </source>
</evidence>
<feature type="coiled-coil region" evidence="1">
    <location>
        <begin position="154"/>
        <end position="184"/>
    </location>
</feature>
<dbReference type="KEGG" id="lfo:LMK00_06815"/>
<name>A0A9Q8Y0T1_9LACT</name>
<keyword evidence="1" id="KW-0175">Coiled coil</keyword>
<gene>
    <name evidence="2" type="ORF">LMK00_06815</name>
</gene>
<dbReference type="Proteomes" id="UP001056730">
    <property type="component" value="Chromosome"/>
</dbReference>
<feature type="coiled-coil region" evidence="1">
    <location>
        <begin position="10"/>
        <end position="37"/>
    </location>
</feature>
<accession>A0A9Q8Y0T1</accession>
<dbReference type="EMBL" id="CP086395">
    <property type="protein sequence ID" value="USJ19542.1"/>
    <property type="molecule type" value="Genomic_DNA"/>
</dbReference>
<proteinExistence type="predicted"/>
<protein>
    <submittedName>
        <fullName evidence="2">Uncharacterized protein</fullName>
    </submittedName>
</protein>
<sequence length="244" mass="28725">MIIPKGKKEIKTMATRLELAERKLERLNNELANAKSPMDGAPLGQPIVMNSTGKRIARQLAKYQERQFAKLHEIQEQEKRVEKLRWQERMKMQGKSPSGGLIKSVENLELWKQRVERLEFVRDYNKEHKLPVNTPYYPNKENGRDIWFYDSAKLKDAKETVEELTALKERAEQTENKMSDLTRELIESGQVKQWKKKPVYYFVEGMHKVALEIDKNGDFQISKRYPAMTEDEFRFLHELGIGVK</sequence>
<dbReference type="AlphaFoldDB" id="A0A9Q8Y0T1"/>
<organism evidence="2 3">
    <name type="scientific">Lactococcus formosensis</name>
    <dbReference type="NCBI Taxonomy" id="1281486"/>
    <lineage>
        <taxon>Bacteria</taxon>
        <taxon>Bacillati</taxon>
        <taxon>Bacillota</taxon>
        <taxon>Bacilli</taxon>
        <taxon>Lactobacillales</taxon>
        <taxon>Streptococcaceae</taxon>
        <taxon>Lactococcus</taxon>
    </lineage>
</organism>